<comment type="caution">
    <text evidence="7">The sequence shown here is derived from an EMBL/GenBank/DDBJ whole genome shotgun (WGS) entry which is preliminary data.</text>
</comment>
<dbReference type="SUPFAM" id="SSF57924">
    <property type="entry name" value="Inhibitor of apoptosis (IAP) repeat"/>
    <property type="match status" value="6"/>
</dbReference>
<keyword evidence="2 4" id="KW-0863">Zinc-finger</keyword>
<protein>
    <recommendedName>
        <fullName evidence="6">RING-type domain-containing protein</fullName>
    </recommendedName>
</protein>
<dbReference type="GO" id="GO:0043027">
    <property type="term" value="F:cysteine-type endopeptidase inhibitor activity involved in apoptotic process"/>
    <property type="evidence" value="ECO:0007669"/>
    <property type="project" value="TreeGrafter"/>
</dbReference>
<evidence type="ECO:0000256" key="5">
    <source>
        <dbReference type="SAM" id="MobiDB-lite"/>
    </source>
</evidence>
<feature type="region of interest" description="Disordered" evidence="5">
    <location>
        <begin position="671"/>
        <end position="708"/>
    </location>
</feature>
<keyword evidence="2 4" id="KW-0479">Metal-binding</keyword>
<gene>
    <name evidence="7" type="ORF">ZHD862_LOCUS22335</name>
</gene>
<dbReference type="GO" id="GO:0031398">
    <property type="term" value="P:positive regulation of protein ubiquitination"/>
    <property type="evidence" value="ECO:0007669"/>
    <property type="project" value="TreeGrafter"/>
</dbReference>
<reference evidence="7" key="1">
    <citation type="submission" date="2021-02" db="EMBL/GenBank/DDBJ databases">
        <authorList>
            <person name="Nowell W R."/>
        </authorList>
    </citation>
    <scope>NUCLEOTIDE SEQUENCE</scope>
</reference>
<dbReference type="InterPro" id="IPR013083">
    <property type="entry name" value="Znf_RING/FYVE/PHD"/>
</dbReference>
<feature type="domain" description="RING-type" evidence="6">
    <location>
        <begin position="1130"/>
        <end position="1165"/>
    </location>
</feature>
<dbReference type="PANTHER" id="PTHR10044">
    <property type="entry name" value="INHIBITOR OF APOPTOSIS"/>
    <property type="match status" value="1"/>
</dbReference>
<dbReference type="Pfam" id="PF13920">
    <property type="entry name" value="zf-C3HC4_3"/>
    <property type="match status" value="1"/>
</dbReference>
<dbReference type="GO" id="GO:0005737">
    <property type="term" value="C:cytoplasm"/>
    <property type="evidence" value="ECO:0007669"/>
    <property type="project" value="TreeGrafter"/>
</dbReference>
<dbReference type="GO" id="GO:0061630">
    <property type="term" value="F:ubiquitin protein ligase activity"/>
    <property type="evidence" value="ECO:0007669"/>
    <property type="project" value="TreeGrafter"/>
</dbReference>
<dbReference type="Proteomes" id="UP000663864">
    <property type="component" value="Unassembled WGS sequence"/>
</dbReference>
<dbReference type="PROSITE" id="PS50143">
    <property type="entry name" value="BIR_REPEAT_2"/>
    <property type="match status" value="6"/>
</dbReference>
<evidence type="ECO:0000259" key="6">
    <source>
        <dbReference type="PROSITE" id="PS50089"/>
    </source>
</evidence>
<organism evidence="7 8">
    <name type="scientific">Rotaria sordida</name>
    <dbReference type="NCBI Taxonomy" id="392033"/>
    <lineage>
        <taxon>Eukaryota</taxon>
        <taxon>Metazoa</taxon>
        <taxon>Spiralia</taxon>
        <taxon>Gnathifera</taxon>
        <taxon>Rotifera</taxon>
        <taxon>Eurotatoria</taxon>
        <taxon>Bdelloidea</taxon>
        <taxon>Philodinida</taxon>
        <taxon>Philodinidae</taxon>
        <taxon>Rotaria</taxon>
    </lineage>
</organism>
<dbReference type="InterPro" id="IPR001370">
    <property type="entry name" value="BIR_rpt"/>
</dbReference>
<dbReference type="InterPro" id="IPR050784">
    <property type="entry name" value="IAP"/>
</dbReference>
<dbReference type="EMBL" id="CAJNOT010001385">
    <property type="protein sequence ID" value="CAF1191549.1"/>
    <property type="molecule type" value="Genomic_DNA"/>
</dbReference>
<dbReference type="SMART" id="SM00238">
    <property type="entry name" value="BIR"/>
    <property type="match status" value="6"/>
</dbReference>
<dbReference type="GO" id="GO:0051726">
    <property type="term" value="P:regulation of cell cycle"/>
    <property type="evidence" value="ECO:0007669"/>
    <property type="project" value="TreeGrafter"/>
</dbReference>
<evidence type="ECO:0000313" key="7">
    <source>
        <dbReference type="EMBL" id="CAF1191549.1"/>
    </source>
</evidence>
<name>A0A814VT97_9BILA</name>
<evidence type="ECO:0000256" key="3">
    <source>
        <dbReference type="ARBA" id="ARBA00022833"/>
    </source>
</evidence>
<keyword evidence="3" id="KW-0862">Zinc</keyword>
<dbReference type="InterPro" id="IPR001841">
    <property type="entry name" value="Znf_RING"/>
</dbReference>
<dbReference type="Gene3D" id="1.10.1170.10">
    <property type="entry name" value="Inhibitor Of Apoptosis Protein (2mihbC-IAP-1), Chain A"/>
    <property type="match status" value="6"/>
</dbReference>
<evidence type="ECO:0000256" key="2">
    <source>
        <dbReference type="ARBA" id="ARBA00022771"/>
    </source>
</evidence>
<dbReference type="CDD" id="cd00022">
    <property type="entry name" value="BIR"/>
    <property type="match status" value="4"/>
</dbReference>
<feature type="compositionally biased region" description="Low complexity" evidence="5">
    <location>
        <begin position="671"/>
        <end position="689"/>
    </location>
</feature>
<dbReference type="PROSITE" id="PS50089">
    <property type="entry name" value="ZF_RING_2"/>
    <property type="match status" value="1"/>
</dbReference>
<dbReference type="Pfam" id="PF00653">
    <property type="entry name" value="BIR"/>
    <property type="match status" value="6"/>
</dbReference>
<comment type="similarity">
    <text evidence="1">Belongs to the IAP family.</text>
</comment>
<dbReference type="Gene3D" id="3.30.40.10">
    <property type="entry name" value="Zinc/RING finger domain, C3HC4 (zinc finger)"/>
    <property type="match status" value="1"/>
</dbReference>
<dbReference type="GO" id="GO:0008270">
    <property type="term" value="F:zinc ion binding"/>
    <property type="evidence" value="ECO:0007669"/>
    <property type="project" value="UniProtKB-KW"/>
</dbReference>
<evidence type="ECO:0000313" key="8">
    <source>
        <dbReference type="Proteomes" id="UP000663864"/>
    </source>
</evidence>
<dbReference type="AlphaFoldDB" id="A0A814VT97"/>
<proteinExistence type="inferred from homology"/>
<accession>A0A814VT97</accession>
<sequence>MKKCASTDLATKLNITLNIESSASNDARQLKIAIPSQMNKISSDISSLKTGIQLEQCLPPQKRAMLSAGFYYIDNGDTVRCDTCELEVCGWTLEMKPFTIHAQRSPTCAFVRSILPDQIISVPPTMNLLSITPISTDNEKPSKRQKTDETQEIYEPCRLIEIDTLKRIRKRTFSHWPHRTSPSSAQMIEAGFFNCNVGDRVICLYCNIIFQQWTSHTEDPCEIHKILSPKCPYVIAMLKHQQTASILIINEFSNNGHALVSNSTDLFRCNEIVYTAACHTNYIEIPRRHASFATWSNDNMPSVDDLVRAGFFYTGTKTIVTCFYCNGSLQNWGANDNPMIEHARWFPQCAYAKQLCGPDLYRKIQESKKIQQERAKIKEPNQQLEIAGNTTNRGSLNISDENTLSRFVAARLDLFISQYLLNRNFKLSIIKRCFEDQLRIKHDDFIDDCDLLVACIILQKQIEHIDGKKENIIIPSVAMDKIRKTEQAAIHAREQAANSSTLMDTTTNTDVEMPTSSESMRSEIHAPVSTVTDQQTKNLESSTILFDSSSNISTLVNFRIVIQSDQFNKYETMNASSKQFDKKKEDLQTLASIRNRIQSLAKSINRPGVHSTNYMSAAGFEYTGNGDTARCKDCGLEVSDWTLNMNPFTIHSTRQPNCSFVCSMMPISLSNKPASSSSSTSAVRSASVSNEQENPSKRQKIETTNSESLSNTLFESDLLQQVRRRTFSHWSHRTIPSSVQMIEAGFFHCNLGDRVICIYCNLICQQWKSHTDDPCEIHKTLSPNCIYVKAKLMHPVVSSASIVNENSTSSVEDNCSSISNNLDPLQSNDIILTASCNPAYSEISKRLASFATWPNEDLPSVDDLVRAGFFYTGTKTIVTCFYCNGSLHSWGPNDNPIIEHARWFPYCAYARQLCGDDLYRKIQESKRAQQERARANEFRERIGSNDLLNTNLTTNSQQLLIPDDCTLSRLVAARLDLPMSQRLLDQNFKLSIIKRCWEDQLRIKGTNFVSECDLYIACLILQKQMEHINGIKENIVIPSVRMKQIREQTGIVRQEEEAATLISCNTIRARCMNESNNMNVEMATPLQSSHNSILKSRITENQNETKKFNQITGTNNNEDQLEHSTPYNPCITCLTEEKRIACLPCGHFTVCVSCSTSLQLCPKCQQKIIAFVRIYV</sequence>
<dbReference type="GO" id="GO:0043066">
    <property type="term" value="P:negative regulation of apoptotic process"/>
    <property type="evidence" value="ECO:0007669"/>
    <property type="project" value="TreeGrafter"/>
</dbReference>
<dbReference type="PANTHER" id="PTHR10044:SF139">
    <property type="entry name" value="DEATH-ASSOCIATED INHIBITOR OF APOPTOSIS 2"/>
    <property type="match status" value="1"/>
</dbReference>
<dbReference type="GO" id="GO:0005634">
    <property type="term" value="C:nucleus"/>
    <property type="evidence" value="ECO:0007669"/>
    <property type="project" value="TreeGrafter"/>
</dbReference>
<evidence type="ECO:0000256" key="4">
    <source>
        <dbReference type="PROSITE-ProRule" id="PRU00175"/>
    </source>
</evidence>
<evidence type="ECO:0000256" key="1">
    <source>
        <dbReference type="ARBA" id="ARBA00006672"/>
    </source>
</evidence>